<dbReference type="Gene3D" id="3.20.20.70">
    <property type="entry name" value="Aldolase class I"/>
    <property type="match status" value="1"/>
</dbReference>
<dbReference type="OrthoDB" id="9807051at2"/>
<reference evidence="2 3" key="1">
    <citation type="submission" date="2015-05" db="EMBL/GenBank/DDBJ databases">
        <title>Whole genome sequence and identification of bacterial endophytes from Costus igneus.</title>
        <authorList>
            <person name="Lee Y.P."/>
            <person name="Gan H.M."/>
            <person name="Eng W."/>
            <person name="Wheatley M.S."/>
            <person name="Caraballo A."/>
            <person name="Polter S."/>
            <person name="Savka M.A."/>
            <person name="Hudson A.O."/>
        </authorList>
    </citation>
    <scope>NUCLEOTIDE SEQUENCE [LARGE SCALE GENOMIC DNA]</scope>
    <source>
        <strain evidence="2 3">RIT379</strain>
    </source>
</reference>
<evidence type="ECO:0000256" key="1">
    <source>
        <dbReference type="ARBA" id="ARBA00023270"/>
    </source>
</evidence>
<evidence type="ECO:0000313" key="2">
    <source>
        <dbReference type="EMBL" id="KLV14998.1"/>
    </source>
</evidence>
<name>A0A0J1HMN9_NIACI</name>
<dbReference type="InterPro" id="IPR011861">
    <property type="entry name" value="Transald_staph-type"/>
</dbReference>
<proteinExistence type="predicted"/>
<organism evidence="2 3">
    <name type="scientific">Niallia circulans</name>
    <name type="common">Bacillus circulans</name>
    <dbReference type="NCBI Taxonomy" id="1397"/>
    <lineage>
        <taxon>Bacteria</taxon>
        <taxon>Bacillati</taxon>
        <taxon>Bacillota</taxon>
        <taxon>Bacilli</taxon>
        <taxon>Bacillales</taxon>
        <taxon>Bacillaceae</taxon>
        <taxon>Niallia</taxon>
    </lineage>
</organism>
<dbReference type="InterPro" id="IPR013785">
    <property type="entry name" value="Aldolase_TIM"/>
</dbReference>
<gene>
    <name evidence="2" type="ORF">ABW02_25825</name>
</gene>
<dbReference type="NCBIfam" id="TIGR02134">
    <property type="entry name" value="transald_staph"/>
    <property type="match status" value="1"/>
</dbReference>
<dbReference type="Pfam" id="PF00923">
    <property type="entry name" value="TAL_FSA"/>
    <property type="match status" value="1"/>
</dbReference>
<comment type="caution">
    <text evidence="2">The sequence shown here is derived from an EMBL/GenBank/DDBJ whole genome shotgun (WGS) entry which is preliminary data.</text>
</comment>
<accession>A0A0J1HMN9</accession>
<dbReference type="SUPFAM" id="SSF51569">
    <property type="entry name" value="Aldolase"/>
    <property type="match status" value="1"/>
</dbReference>
<dbReference type="PANTHER" id="PTHR10683:SF40">
    <property type="entry name" value="FRUCTOSE-6-PHOSPHATE ALDOLASE 1-RELATED"/>
    <property type="match status" value="1"/>
</dbReference>
<evidence type="ECO:0000313" key="3">
    <source>
        <dbReference type="Proteomes" id="UP000036045"/>
    </source>
</evidence>
<dbReference type="Proteomes" id="UP000036045">
    <property type="component" value="Unassembled WGS sequence"/>
</dbReference>
<dbReference type="InterPro" id="IPR001585">
    <property type="entry name" value="TAL/FSA"/>
</dbReference>
<dbReference type="AlphaFoldDB" id="A0A0J1HMN9"/>
<keyword evidence="1" id="KW-0704">Schiff base</keyword>
<keyword evidence="2" id="KW-0808">Transferase</keyword>
<dbReference type="GO" id="GO:0005975">
    <property type="term" value="P:carbohydrate metabolic process"/>
    <property type="evidence" value="ECO:0007669"/>
    <property type="project" value="InterPro"/>
</dbReference>
<dbReference type="EMBL" id="LDPH01000062">
    <property type="protein sequence ID" value="KLV14998.1"/>
    <property type="molecule type" value="Genomic_DNA"/>
</dbReference>
<keyword evidence="3" id="KW-1185">Reference proteome</keyword>
<protein>
    <submittedName>
        <fullName evidence="2">Transaldolase</fullName>
        <ecNumber evidence="2">2.2.1.2</ecNumber>
    </submittedName>
</protein>
<dbReference type="PANTHER" id="PTHR10683">
    <property type="entry name" value="TRANSALDOLASE"/>
    <property type="match status" value="1"/>
</dbReference>
<dbReference type="PATRIC" id="fig|1397.4.peg.4984"/>
<dbReference type="GO" id="GO:0004801">
    <property type="term" value="F:transaldolase activity"/>
    <property type="evidence" value="ECO:0007669"/>
    <property type="project" value="UniProtKB-EC"/>
</dbReference>
<dbReference type="EC" id="2.2.1.2" evidence="2"/>
<sequence length="240" mass="26285">MDKLIDQLNVKIYADGAVLADMLAAYKSGIIRGFTTNPSLMKKAGIQDYEAFAVEALHHIPDLPISFEVFSDDFAIMEKEAEKINSWGENVYIKIPITNSMGQSSIPLIKKLSSKGMQLNITAILTLDQVEETVQAFKSGTKNIVSVFAGRIADSGIDPIPTMKEAAKICSKKEGTELLWASSRELLNIMQADACGCSIITCSPDILNKLENVGKDLKTISLDTVKMFNEDVQELGYSII</sequence>